<proteinExistence type="predicted"/>
<dbReference type="EMBL" id="JBHTHM010000005">
    <property type="protein sequence ID" value="MFD0782420.1"/>
    <property type="molecule type" value="Genomic_DNA"/>
</dbReference>
<evidence type="ECO:0000313" key="2">
    <source>
        <dbReference type="Proteomes" id="UP001597053"/>
    </source>
</evidence>
<keyword evidence="2" id="KW-1185">Reference proteome</keyword>
<protein>
    <submittedName>
        <fullName evidence="1">Uncharacterized protein</fullName>
    </submittedName>
</protein>
<reference evidence="2" key="1">
    <citation type="journal article" date="2019" name="Int. J. Syst. Evol. Microbiol.">
        <title>The Global Catalogue of Microorganisms (GCM) 10K type strain sequencing project: providing services to taxonomists for standard genome sequencing and annotation.</title>
        <authorList>
            <consortium name="The Broad Institute Genomics Platform"/>
            <consortium name="The Broad Institute Genome Sequencing Center for Infectious Disease"/>
            <person name="Wu L."/>
            <person name="Ma J."/>
        </authorList>
    </citation>
    <scope>NUCLEOTIDE SEQUENCE [LARGE SCALE GENOMIC DNA]</scope>
    <source>
        <strain evidence="2">JCM 32148</strain>
    </source>
</reference>
<evidence type="ECO:0000313" key="1">
    <source>
        <dbReference type="EMBL" id="MFD0782420.1"/>
    </source>
</evidence>
<comment type="caution">
    <text evidence="1">The sequence shown here is derived from an EMBL/GenBank/DDBJ whole genome shotgun (WGS) entry which is preliminary data.</text>
</comment>
<organism evidence="1 2">
    <name type="scientific">Micromonospora azadirachtae</name>
    <dbReference type="NCBI Taxonomy" id="1970735"/>
    <lineage>
        <taxon>Bacteria</taxon>
        <taxon>Bacillati</taxon>
        <taxon>Actinomycetota</taxon>
        <taxon>Actinomycetes</taxon>
        <taxon>Micromonosporales</taxon>
        <taxon>Micromonosporaceae</taxon>
        <taxon>Micromonospora</taxon>
    </lineage>
</organism>
<name>A0ABW2ZV75_9ACTN</name>
<dbReference type="Proteomes" id="UP001597053">
    <property type="component" value="Unassembled WGS sequence"/>
</dbReference>
<sequence>MEDDFASCLATEIVRLCDPHLLAGTNFLKIGGGEQIPAAVKILRRAKARTVGICDGDMPESIYSMEGMCRLPGSLPPEKEVFYDDAVVAHFKRSPYGIDLPHILAVAEDHHQFAEVVAAEVMTDRSVIIAEACRAYVAARTAGDFGALTDFLRRELGDRN</sequence>
<accession>A0ABW2ZV75</accession>
<gene>
    <name evidence="1" type="ORF">ACFQZ8_00555</name>
</gene>